<dbReference type="Proteomes" id="UP000254924">
    <property type="component" value="Unassembled WGS sequence"/>
</dbReference>
<reference evidence="10 11" key="1">
    <citation type="submission" date="2018-06" db="EMBL/GenBank/DDBJ databases">
        <authorList>
            <consortium name="Pathogen Informatics"/>
            <person name="Doyle S."/>
        </authorList>
    </citation>
    <scope>NUCLEOTIDE SEQUENCE [LARGE SCALE GENOMIC DNA]</scope>
    <source>
        <strain evidence="10 11">NCTC12224</strain>
    </source>
</reference>
<feature type="region of interest" description="Disordered" evidence="5">
    <location>
        <begin position="1250"/>
        <end position="1278"/>
    </location>
</feature>
<feature type="compositionally biased region" description="Basic and acidic residues" evidence="5">
    <location>
        <begin position="429"/>
        <end position="446"/>
    </location>
</feature>
<evidence type="ECO:0000256" key="4">
    <source>
        <dbReference type="ARBA" id="ARBA00023088"/>
    </source>
</evidence>
<dbReference type="Gene3D" id="2.60.40.740">
    <property type="match status" value="3"/>
</dbReference>
<evidence type="ECO:0000256" key="5">
    <source>
        <dbReference type="SAM" id="MobiDB-lite"/>
    </source>
</evidence>
<evidence type="ECO:0000256" key="3">
    <source>
        <dbReference type="ARBA" id="ARBA00022729"/>
    </source>
</evidence>
<organism evidence="10 11">
    <name type="scientific">Streptococcus hyointestinalis</name>
    <dbReference type="NCBI Taxonomy" id="1337"/>
    <lineage>
        <taxon>Bacteria</taxon>
        <taxon>Bacillati</taxon>
        <taxon>Bacillota</taxon>
        <taxon>Bacilli</taxon>
        <taxon>Lactobacillales</taxon>
        <taxon>Streptococcaceae</taxon>
        <taxon>Streptococcus</taxon>
    </lineage>
</organism>
<evidence type="ECO:0000259" key="7">
    <source>
        <dbReference type="Pfam" id="PF00746"/>
    </source>
</evidence>
<name>A0A380KAR1_9STRE</name>
<evidence type="ECO:0000256" key="1">
    <source>
        <dbReference type="ARBA" id="ARBA00022512"/>
    </source>
</evidence>
<dbReference type="InterPro" id="IPR041324">
    <property type="entry name" value="AgI/II_N"/>
</dbReference>
<feature type="region of interest" description="Disordered" evidence="5">
    <location>
        <begin position="58"/>
        <end position="87"/>
    </location>
</feature>
<feature type="compositionally biased region" description="Pro residues" evidence="5">
    <location>
        <begin position="1257"/>
        <end position="1266"/>
    </location>
</feature>
<sequence length="1319" mass="141828">MNFQTKTTKGHGFFRKSKAYGLVCGIALTGALVFAGQAHADEVTTPTDTAATTELVASPQEAPAVATQPTSTNDNDTYAKQANTSTGTETVAVDNSVVESAVKEAQDTGVAVSQNATQDQGTPTTSAELDTAKETIKADQDKQVEAIKATTAQQAQNNTAYEAAQSAITANNDYVADAQKTYEAGTTVSITTNTATVTDGTAKANTEAKKVADSTLDSNKKAVETYVADKKVYDATVASAKTLNDAIEAASTELKKSGATVTTSSQVVHTVDEVNTLTASNNQKIAKAQAKIKENNAKQEAYNTTKAESDKTNTDANQKADELKKLGATVTTTTKTVTSADEAKAIASQNQKAYDAAKQAQATDASVKAESDKTNADASQKADELSKLGVTVNTTTKTVASADEAKAIANQNQKSYDAAKQAQATDASVKAESDKTNADVSQKESELSNLGITVTTTTQTVSSVAEAQAIAAQNQQAYESVKSKYESALNDMVNHISAEPIFSADAYTAPNGDIIQDSFSYDSATGAFTWTAPLHDNQKFVGYFIVYGTVEATKTFNPTTKKVDVVVSNVNISRAEYKNVAAAAAVDVTDEEWIYDNAGNQLFYTSFNVNQSGSWDINKSYAISQTFSLGAGESTGTFLLSKKTSMWVVGVGSDLSLKFKNDSDVSQSVELVKTTVNPTSTSATITKTTVNPTAINATITKTAVNPVETTPVAVELVKAENPAKPTLALTKLVNTKNQQLKASYHNYNLHYKPVVSKSVSDTDNVSTNGKTVAKGATEVYTLTHDNIYANIKVGDPIVITDPLEAGVIPAEEENLATNTAKGWTVAYDKAKNTYTFTATYQGKKLAAPTVKWKGEYDNAYYDNTYKVTVGNNTYTVFSDTVNNRTPEPPKPVKSITDNSGADINGASVMDKNVNFHLTTDYKPYTTISASKAAIAKGFAALDDVQDGAFTVNEANIKMTADNKDVKDLFTMYHVLSDEARTEAIQKILDSYGMSPVGEFYLWVAKDPNSFYTNYVKQAKNVTIDLPARLNVDPEVKVYNDFFQIDFGNSYQSNQVVVERPDIQPEKHALDKSDDSIVLDNQTVKIGDYIRYLLDGVTVPVKHDTLWQYDGVDQLDTVHDRYTGNWKGVIKGTEYTAKEDLKLAYDVTLEDGTVVKDGDTIKAGSKYAFTFEFDQDTNDDFINKIVKVTWDAEKGKWAYSIDKEFLNSLGIEGTFDADFYLEVERIAAGDVTNTFVNIVNGQEMTANVITHTPEKPKTPTPEMPTPAKPQAQAPVAKQAALPTTGEASSVFSVLAGILIDGLGAFGLLRKKKKTGFKVGD</sequence>
<dbReference type="InterPro" id="IPR019931">
    <property type="entry name" value="LPXTG_anchor"/>
</dbReference>
<feature type="region of interest" description="Disordered" evidence="5">
    <location>
        <begin position="108"/>
        <end position="127"/>
    </location>
</feature>
<evidence type="ECO:0000256" key="2">
    <source>
        <dbReference type="ARBA" id="ARBA00022525"/>
    </source>
</evidence>
<feature type="domain" description="Antigen I/II N-terminal" evidence="9">
    <location>
        <begin position="81"/>
        <end position="182"/>
    </location>
</feature>
<dbReference type="NCBIfam" id="TIGR03726">
    <property type="entry name" value="strep_RK_lipo"/>
    <property type="match status" value="1"/>
</dbReference>
<dbReference type="Pfam" id="PF18652">
    <property type="entry name" value="Adhesin_P1_N"/>
    <property type="match status" value="1"/>
</dbReference>
<feature type="chain" id="PRO_5017045660" evidence="6">
    <location>
        <begin position="41"/>
        <end position="1319"/>
    </location>
</feature>
<keyword evidence="11" id="KW-1185">Reference proteome</keyword>
<feature type="signal peptide" evidence="6">
    <location>
        <begin position="1"/>
        <end position="40"/>
    </location>
</feature>
<feature type="region of interest" description="Disordered" evidence="5">
    <location>
        <begin position="295"/>
        <end position="317"/>
    </location>
</feature>
<accession>A0A380KAR1</accession>
<dbReference type="NCBIfam" id="TIGR04228">
    <property type="entry name" value="isopep_sspB_C2"/>
    <property type="match status" value="1"/>
</dbReference>
<feature type="compositionally biased region" description="Basic and acidic residues" evidence="5">
    <location>
        <begin position="367"/>
        <end position="383"/>
    </location>
</feature>
<keyword evidence="1" id="KW-0134">Cell wall</keyword>
<feature type="compositionally biased region" description="Low complexity" evidence="5">
    <location>
        <begin position="1267"/>
        <end position="1278"/>
    </location>
</feature>
<keyword evidence="4" id="KW-0572">Peptidoglycan-anchor</keyword>
<feature type="region of interest" description="Disordered" evidence="5">
    <location>
        <begin position="427"/>
        <end position="446"/>
    </location>
</feature>
<dbReference type="Pfam" id="PF17998">
    <property type="entry name" value="AgI_II_C2"/>
    <property type="match status" value="1"/>
</dbReference>
<keyword evidence="3 6" id="KW-0732">Signal</keyword>
<feature type="domain" description="Gram-positive cocci surface proteins LPxTG" evidence="7">
    <location>
        <begin position="1275"/>
        <end position="1312"/>
    </location>
</feature>
<evidence type="ECO:0000313" key="11">
    <source>
        <dbReference type="Proteomes" id="UP000254924"/>
    </source>
</evidence>
<dbReference type="InterPro" id="IPR026345">
    <property type="entry name" value="Adh_isopep-form_adh_dom"/>
</dbReference>
<feature type="compositionally biased region" description="Polar residues" evidence="5">
    <location>
        <begin position="111"/>
        <end position="127"/>
    </location>
</feature>
<dbReference type="EMBL" id="UHFN01000007">
    <property type="protein sequence ID" value="SUN61387.1"/>
    <property type="molecule type" value="Genomic_DNA"/>
</dbReference>
<feature type="compositionally biased region" description="Basic and acidic residues" evidence="5">
    <location>
        <begin position="307"/>
        <end position="317"/>
    </location>
</feature>
<dbReference type="InterPro" id="IPR021197">
    <property type="entry name" value="Cross-wall-target_lipo_motif"/>
</dbReference>
<dbReference type="OrthoDB" id="2143924at2"/>
<dbReference type="NCBIfam" id="TIGR01167">
    <property type="entry name" value="LPXTG_anchor"/>
    <property type="match status" value="1"/>
</dbReference>
<evidence type="ECO:0000313" key="10">
    <source>
        <dbReference type="EMBL" id="SUN61387.1"/>
    </source>
</evidence>
<feature type="region of interest" description="Disordered" evidence="5">
    <location>
        <begin position="363"/>
        <end position="383"/>
    </location>
</feature>
<feature type="domain" description="Adhesin isopeptide-forming adherence" evidence="8">
    <location>
        <begin position="891"/>
        <end position="1056"/>
    </location>
</feature>
<feature type="compositionally biased region" description="Polar residues" evidence="5">
    <location>
        <begin position="67"/>
        <end position="87"/>
    </location>
</feature>
<evidence type="ECO:0000259" key="8">
    <source>
        <dbReference type="Pfam" id="PF17998"/>
    </source>
</evidence>
<proteinExistence type="predicted"/>
<evidence type="ECO:0000259" key="9">
    <source>
        <dbReference type="Pfam" id="PF18652"/>
    </source>
</evidence>
<dbReference type="Pfam" id="PF00746">
    <property type="entry name" value="Gram_pos_anchor"/>
    <property type="match status" value="1"/>
</dbReference>
<protein>
    <submittedName>
        <fullName evidence="10">Cell surface protein</fullName>
    </submittedName>
</protein>
<gene>
    <name evidence="10" type="primary">pac_2</name>
    <name evidence="10" type="ORF">NCTC12224_01446</name>
</gene>
<evidence type="ECO:0000256" key="6">
    <source>
        <dbReference type="SAM" id="SignalP"/>
    </source>
</evidence>
<keyword evidence="2" id="KW-0964">Secreted</keyword>